<proteinExistence type="predicted"/>
<comment type="caution">
    <text evidence="1">The sequence shown here is derived from an EMBL/GenBank/DDBJ whole genome shotgun (WGS) entry which is preliminary data.</text>
</comment>
<dbReference type="EMBL" id="QVEW01000024">
    <property type="protein sequence ID" value="RGB92942.1"/>
    <property type="molecule type" value="Genomic_DNA"/>
</dbReference>
<sequence>MPAPGWRGLCNATRRIRTNGAKLEQGLGKGHGFEAMKAPLGLSSGSAVCDSRWRGFAPTSACPNKDD</sequence>
<dbReference type="AlphaFoldDB" id="A0A3E2U9R3"/>
<evidence type="ECO:0000313" key="1">
    <source>
        <dbReference type="EMBL" id="RGB92942.1"/>
    </source>
</evidence>
<protein>
    <submittedName>
        <fullName evidence="1">Uncharacterized protein</fullName>
    </submittedName>
</protein>
<dbReference type="Proteomes" id="UP000260783">
    <property type="component" value="Unassembled WGS sequence"/>
</dbReference>
<gene>
    <name evidence="1" type="ORF">DWZ04_15025</name>
</gene>
<organism evidence="1 2">
    <name type="scientific">Faecalibacterium prausnitzii</name>
    <dbReference type="NCBI Taxonomy" id="853"/>
    <lineage>
        <taxon>Bacteria</taxon>
        <taxon>Bacillati</taxon>
        <taxon>Bacillota</taxon>
        <taxon>Clostridia</taxon>
        <taxon>Eubacteriales</taxon>
        <taxon>Oscillospiraceae</taxon>
        <taxon>Faecalibacterium</taxon>
    </lineage>
</organism>
<name>A0A3E2U9R3_9FIRM</name>
<evidence type="ECO:0000313" key="2">
    <source>
        <dbReference type="Proteomes" id="UP000260783"/>
    </source>
</evidence>
<reference evidence="1 2" key="1">
    <citation type="submission" date="2018-08" db="EMBL/GenBank/DDBJ databases">
        <title>A genome reference for cultivated species of the human gut microbiota.</title>
        <authorList>
            <person name="Zou Y."/>
            <person name="Xue W."/>
            <person name="Luo G."/>
        </authorList>
    </citation>
    <scope>NUCLEOTIDE SEQUENCE [LARGE SCALE GENOMIC DNA]</scope>
    <source>
        <strain evidence="1 2">AF29-11BH</strain>
    </source>
</reference>
<accession>A0A3E2U9R3</accession>